<accession>L0DN61</accession>
<gene>
    <name evidence="2" type="ordered locus">Sinac_6179</name>
</gene>
<reference evidence="2 3" key="1">
    <citation type="submission" date="2012-02" db="EMBL/GenBank/DDBJ databases">
        <title>Complete sequence of chromosome of Singulisphaera acidiphila DSM 18658.</title>
        <authorList>
            <consortium name="US DOE Joint Genome Institute (JGI-PGF)"/>
            <person name="Lucas S."/>
            <person name="Copeland A."/>
            <person name="Lapidus A."/>
            <person name="Glavina del Rio T."/>
            <person name="Dalin E."/>
            <person name="Tice H."/>
            <person name="Bruce D."/>
            <person name="Goodwin L."/>
            <person name="Pitluck S."/>
            <person name="Peters L."/>
            <person name="Ovchinnikova G."/>
            <person name="Chertkov O."/>
            <person name="Kyrpides N."/>
            <person name="Mavromatis K."/>
            <person name="Ivanova N."/>
            <person name="Brettin T."/>
            <person name="Detter J.C."/>
            <person name="Han C."/>
            <person name="Larimer F."/>
            <person name="Land M."/>
            <person name="Hauser L."/>
            <person name="Markowitz V."/>
            <person name="Cheng J.-F."/>
            <person name="Hugenholtz P."/>
            <person name="Woyke T."/>
            <person name="Wu D."/>
            <person name="Tindall B."/>
            <person name="Pomrenke H."/>
            <person name="Brambilla E."/>
            <person name="Klenk H.-P."/>
            <person name="Eisen J.A."/>
        </authorList>
    </citation>
    <scope>NUCLEOTIDE SEQUENCE [LARGE SCALE GENOMIC DNA]</scope>
    <source>
        <strain evidence="3">ATCC BAA-1392 / DSM 18658 / VKM B-2454 / MOB10</strain>
    </source>
</reference>
<dbReference type="AlphaFoldDB" id="L0DN61"/>
<dbReference type="EMBL" id="CP003364">
    <property type="protein sequence ID" value="AGA30278.1"/>
    <property type="molecule type" value="Genomic_DNA"/>
</dbReference>
<dbReference type="HOGENOM" id="CLU_1019012_0_0_0"/>
<evidence type="ECO:0000256" key="1">
    <source>
        <dbReference type="SAM" id="MobiDB-lite"/>
    </source>
</evidence>
<proteinExistence type="predicted"/>
<dbReference type="STRING" id="886293.Sinac_6179"/>
<evidence type="ECO:0000313" key="2">
    <source>
        <dbReference type="EMBL" id="AGA30278.1"/>
    </source>
</evidence>
<protein>
    <submittedName>
        <fullName evidence="2">Uncharacterized protein</fullName>
    </submittedName>
</protein>
<organism evidence="2 3">
    <name type="scientific">Singulisphaera acidiphila (strain ATCC BAA-1392 / DSM 18658 / VKM B-2454 / MOB10)</name>
    <dbReference type="NCBI Taxonomy" id="886293"/>
    <lineage>
        <taxon>Bacteria</taxon>
        <taxon>Pseudomonadati</taxon>
        <taxon>Planctomycetota</taxon>
        <taxon>Planctomycetia</taxon>
        <taxon>Isosphaerales</taxon>
        <taxon>Isosphaeraceae</taxon>
        <taxon>Singulisphaera</taxon>
    </lineage>
</organism>
<dbReference type="Proteomes" id="UP000010798">
    <property type="component" value="Chromosome"/>
</dbReference>
<dbReference type="KEGG" id="saci:Sinac_6179"/>
<sequence>MSLRKESSISKRVCMPMSCRVGTSHPSFFPFLDRGQASACHHRTGTAGQSLSSARRLVCPPQQKARSSRANRFRVHRIVGQHQSGHAHTTLSMSSMRNFLAYRMTMTSFPFIRQPASRSPISAIPLRPVWPCGRSKSSVYRSPRDQRSHPGRSGQLIGLPPHFFGAAVALILDPFHRRLCAGWRTQKVPRILLESMHVKMPQSFVVNRESHTGPQPWMESREIEGFQKRSRGLRSPKRMGLTRTMADFRRRKLAQVNRNADRQVAIDGIARQT</sequence>
<keyword evidence="3" id="KW-1185">Reference proteome</keyword>
<feature type="region of interest" description="Disordered" evidence="1">
    <location>
        <begin position="135"/>
        <end position="154"/>
    </location>
</feature>
<name>L0DN61_SINAD</name>
<evidence type="ECO:0000313" key="3">
    <source>
        <dbReference type="Proteomes" id="UP000010798"/>
    </source>
</evidence>